<gene>
    <name evidence="12" type="ORF">FA10DRAFT_266969</name>
</gene>
<feature type="compositionally biased region" description="Basic and acidic residues" evidence="11">
    <location>
        <begin position="435"/>
        <end position="454"/>
    </location>
</feature>
<dbReference type="GO" id="GO:0006457">
    <property type="term" value="P:protein folding"/>
    <property type="evidence" value="ECO:0007669"/>
    <property type="project" value="InterPro"/>
</dbReference>
<organism evidence="12 13">
    <name type="scientific">Acaromyces ingoldii</name>
    <dbReference type="NCBI Taxonomy" id="215250"/>
    <lineage>
        <taxon>Eukaryota</taxon>
        <taxon>Fungi</taxon>
        <taxon>Dikarya</taxon>
        <taxon>Basidiomycota</taxon>
        <taxon>Ustilaginomycotina</taxon>
        <taxon>Exobasidiomycetes</taxon>
        <taxon>Exobasidiales</taxon>
        <taxon>Cryptobasidiaceae</taxon>
        <taxon>Acaromyces</taxon>
    </lineage>
</organism>
<feature type="signal peptide" evidence="10">
    <location>
        <begin position="1"/>
        <end position="21"/>
    </location>
</feature>
<dbReference type="EMBL" id="KZ819636">
    <property type="protein sequence ID" value="PWN90495.1"/>
    <property type="molecule type" value="Genomic_DNA"/>
</dbReference>
<feature type="compositionally biased region" description="Low complexity" evidence="11">
    <location>
        <begin position="513"/>
        <end position="523"/>
    </location>
</feature>
<dbReference type="FunCoup" id="A0A316YRU4">
    <property type="interactions" value="166"/>
</dbReference>
<feature type="region of interest" description="Disordered" evidence="11">
    <location>
        <begin position="435"/>
        <end position="456"/>
    </location>
</feature>
<keyword evidence="3 10" id="KW-0812">Transmembrane</keyword>
<evidence type="ECO:0000256" key="8">
    <source>
        <dbReference type="ARBA" id="ARBA00040224"/>
    </source>
</evidence>
<evidence type="ECO:0000313" key="12">
    <source>
        <dbReference type="EMBL" id="PWN90495.1"/>
    </source>
</evidence>
<dbReference type="GO" id="GO:0005509">
    <property type="term" value="F:calcium ion binding"/>
    <property type="evidence" value="ECO:0007669"/>
    <property type="project" value="InterPro"/>
</dbReference>
<name>A0A316YRU4_9BASI</name>
<evidence type="ECO:0000256" key="7">
    <source>
        <dbReference type="ARBA" id="ARBA00023186"/>
    </source>
</evidence>
<evidence type="ECO:0000256" key="6">
    <source>
        <dbReference type="ARBA" id="ARBA00023136"/>
    </source>
</evidence>
<evidence type="ECO:0000256" key="9">
    <source>
        <dbReference type="PIRSR" id="PIRSR601580-3"/>
    </source>
</evidence>
<feature type="disulfide bond" evidence="9">
    <location>
        <begin position="135"/>
        <end position="170"/>
    </location>
</feature>
<dbReference type="PRINTS" id="PR00626">
    <property type="entry name" value="CALRETICULIN"/>
</dbReference>
<keyword evidence="6 10" id="KW-0472">Membrane</keyword>
<dbReference type="InterPro" id="IPR009033">
    <property type="entry name" value="Calreticulin/calnexin_P_dom_sf"/>
</dbReference>
<evidence type="ECO:0000256" key="11">
    <source>
        <dbReference type="SAM" id="MobiDB-lite"/>
    </source>
</evidence>
<evidence type="ECO:0000313" key="13">
    <source>
        <dbReference type="Proteomes" id="UP000245768"/>
    </source>
</evidence>
<dbReference type="PANTHER" id="PTHR11073:SF1">
    <property type="entry name" value="CALNEXIN 14D-RELATED"/>
    <property type="match status" value="1"/>
</dbReference>
<reference evidence="12 13" key="1">
    <citation type="journal article" date="2018" name="Mol. Biol. Evol.">
        <title>Broad Genomic Sampling Reveals a Smut Pathogenic Ancestry of the Fungal Clade Ustilaginomycotina.</title>
        <authorList>
            <person name="Kijpornyongpan T."/>
            <person name="Mondo S.J."/>
            <person name="Barry K."/>
            <person name="Sandor L."/>
            <person name="Lee J."/>
            <person name="Lipzen A."/>
            <person name="Pangilinan J."/>
            <person name="LaButti K."/>
            <person name="Hainaut M."/>
            <person name="Henrissat B."/>
            <person name="Grigoriev I.V."/>
            <person name="Spatafora J.W."/>
            <person name="Aime M.C."/>
        </authorList>
    </citation>
    <scope>NUCLEOTIDE SEQUENCE [LARGE SCALE GENOMIC DNA]</scope>
    <source>
        <strain evidence="12 13">MCA 4198</strain>
    </source>
</reference>
<dbReference type="InterPro" id="IPR018124">
    <property type="entry name" value="Calret/calnex_CS"/>
</dbReference>
<evidence type="ECO:0000256" key="5">
    <source>
        <dbReference type="ARBA" id="ARBA00022989"/>
    </source>
</evidence>
<dbReference type="GO" id="GO:0036503">
    <property type="term" value="P:ERAD pathway"/>
    <property type="evidence" value="ECO:0007669"/>
    <property type="project" value="TreeGrafter"/>
</dbReference>
<proteinExistence type="inferred from homology"/>
<dbReference type="PANTHER" id="PTHR11073">
    <property type="entry name" value="CALRETICULIN AND CALNEXIN"/>
    <property type="match status" value="1"/>
</dbReference>
<evidence type="ECO:0000256" key="10">
    <source>
        <dbReference type="RuleBase" id="RU362126"/>
    </source>
</evidence>
<comment type="subcellular location">
    <subcellularLocation>
        <location evidence="1">Endoplasmic reticulum membrane</location>
        <topology evidence="1">Single-pass membrane protein</topology>
    </subcellularLocation>
</comment>
<sequence>MKPQAAAAALGMILAASLVSAEEGEKARKEFIPSDIKAPFLEQFTPDWESRWSPSSATKEQQGGEVFSYVGQWSVEEPTVFPGLAGDTGLVAKTKAAQHAISAQFAEVVDPRAAALEGKPLVIQYEAKPQNGLTCGGAYLKLLTESPEGIQAKEFSDKTPYTIMFGADKCGATNKVHFIFRHKNPKTGELEEKHLKYPPYAKLAKVTSLYTLHVHPNNTYEIFINHDSKKTGSLLEDFDPPVNPPKEIDDPKDKKPSDWVDEARIVDAKATKPEDWDEEAPLEIPDESTEKPEGWLDDEPLTVPDPEAVKPEEWDEEEDGEWVAPLVPNPKCDEAPGCGPWTRPMIRNPAYKGKWMAPMIDNPAYKGPWAPRKIANPDYYEDENPNHFSRIAGIGFELWTMDEDILFDNIYVGHSIEDARQLAREQFDEKLVIEQNGEKAEEKKAEAESGKSTDDLAGMVNRLRGQVEDFAEAVRRDPIEAIKAQPQVAGLIATVFAGLFGLVGIIGAAFGGSSSAKAAPSAKPAKKVDAPKAKTTAVAAKDGEVKKRSKATTAQDADDDE</sequence>
<feature type="compositionally biased region" description="Acidic residues" evidence="11">
    <location>
        <begin position="275"/>
        <end position="287"/>
    </location>
</feature>
<dbReference type="Gene3D" id="2.60.120.200">
    <property type="match status" value="1"/>
</dbReference>
<keyword evidence="10" id="KW-0732">Signal</keyword>
<keyword evidence="7 10" id="KW-0143">Chaperone</keyword>
<keyword evidence="4 10" id="KW-0256">Endoplasmic reticulum</keyword>
<keyword evidence="5 10" id="KW-1133">Transmembrane helix</keyword>
<dbReference type="PROSITE" id="PS00803">
    <property type="entry name" value="CALRETICULIN_1"/>
    <property type="match status" value="1"/>
</dbReference>
<dbReference type="OrthoDB" id="1938156at2759"/>
<feature type="transmembrane region" description="Helical" evidence="10">
    <location>
        <begin position="488"/>
        <end position="510"/>
    </location>
</feature>
<evidence type="ECO:0000256" key="2">
    <source>
        <dbReference type="ARBA" id="ARBA00010983"/>
    </source>
</evidence>
<dbReference type="GO" id="GO:0051082">
    <property type="term" value="F:unfolded protein binding"/>
    <property type="evidence" value="ECO:0007669"/>
    <property type="project" value="InterPro"/>
</dbReference>
<feature type="region of interest" description="Disordered" evidence="11">
    <location>
        <begin position="513"/>
        <end position="561"/>
    </location>
</feature>
<evidence type="ECO:0000256" key="3">
    <source>
        <dbReference type="ARBA" id="ARBA00022692"/>
    </source>
</evidence>
<dbReference type="InterPro" id="IPR001580">
    <property type="entry name" value="Calret/calnex"/>
</dbReference>
<feature type="region of interest" description="Disordered" evidence="11">
    <location>
        <begin position="234"/>
        <end position="329"/>
    </location>
</feature>
<dbReference type="RefSeq" id="XP_025377693.1">
    <property type="nucleotide sequence ID" value="XM_025521722.1"/>
</dbReference>
<dbReference type="FunFam" id="2.10.250.10:FF:000001">
    <property type="entry name" value="Calnexin homolog"/>
    <property type="match status" value="1"/>
</dbReference>
<comment type="similarity">
    <text evidence="2 10">Belongs to the calreticulin family.</text>
</comment>
<keyword evidence="13" id="KW-1185">Reference proteome</keyword>
<dbReference type="GeneID" id="37043638"/>
<accession>A0A316YRU4</accession>
<dbReference type="AlphaFoldDB" id="A0A316YRU4"/>
<keyword evidence="9" id="KW-1015">Disulfide bond</keyword>
<feature type="chain" id="PRO_5016194022" description="Calnexin" evidence="10">
    <location>
        <begin position="22"/>
        <end position="561"/>
    </location>
</feature>
<evidence type="ECO:0000256" key="4">
    <source>
        <dbReference type="ARBA" id="ARBA00022824"/>
    </source>
</evidence>
<dbReference type="FunFam" id="2.60.120.200:FF:000011">
    <property type="entry name" value="Probable calnexin"/>
    <property type="match status" value="1"/>
</dbReference>
<dbReference type="InParanoid" id="A0A316YRU4"/>
<dbReference type="STRING" id="215250.A0A316YRU4"/>
<dbReference type="GO" id="GO:0005789">
    <property type="term" value="C:endoplasmic reticulum membrane"/>
    <property type="evidence" value="ECO:0007669"/>
    <property type="project" value="UniProtKB-SubCell"/>
</dbReference>
<dbReference type="Proteomes" id="UP000245768">
    <property type="component" value="Unassembled WGS sequence"/>
</dbReference>
<dbReference type="Pfam" id="PF00262">
    <property type="entry name" value="Calreticulin"/>
    <property type="match status" value="1"/>
</dbReference>
<dbReference type="SUPFAM" id="SSF49899">
    <property type="entry name" value="Concanavalin A-like lectins/glucanases"/>
    <property type="match status" value="1"/>
</dbReference>
<dbReference type="InterPro" id="IPR013320">
    <property type="entry name" value="ConA-like_dom_sf"/>
</dbReference>
<evidence type="ECO:0000256" key="1">
    <source>
        <dbReference type="ARBA" id="ARBA00004389"/>
    </source>
</evidence>
<dbReference type="Gene3D" id="2.10.250.10">
    <property type="entry name" value="Calreticulin/calnexin, P domain"/>
    <property type="match status" value="1"/>
</dbReference>
<protein>
    <recommendedName>
        <fullName evidence="8">Calnexin</fullName>
    </recommendedName>
</protein>
<feature type="compositionally biased region" description="Basic and acidic residues" evidence="11">
    <location>
        <begin position="246"/>
        <end position="274"/>
    </location>
</feature>
<dbReference type="SUPFAM" id="SSF63887">
    <property type="entry name" value="P-domain of calnexin/calreticulin"/>
    <property type="match status" value="1"/>
</dbReference>